<feature type="region of interest" description="Disordered" evidence="1">
    <location>
        <begin position="1"/>
        <end position="39"/>
    </location>
</feature>
<protein>
    <submittedName>
        <fullName evidence="2">Uncharacterized protein</fullName>
    </submittedName>
</protein>
<evidence type="ECO:0000313" key="3">
    <source>
        <dbReference type="Proteomes" id="UP001174677"/>
    </source>
</evidence>
<keyword evidence="3" id="KW-1185">Reference proteome</keyword>
<proteinExistence type="predicted"/>
<accession>A0ABQ9KSB7</accession>
<name>A0ABQ9KSB7_HEVBR</name>
<reference evidence="2" key="1">
    <citation type="journal article" date="2023" name="Plant Biotechnol. J.">
        <title>Chromosome-level wild Hevea brasiliensis genome provides new tools for genomic-assisted breeding and valuable loci to elevate rubber yield.</title>
        <authorList>
            <person name="Cheng H."/>
            <person name="Song X."/>
            <person name="Hu Y."/>
            <person name="Wu T."/>
            <person name="Yang Q."/>
            <person name="An Z."/>
            <person name="Feng S."/>
            <person name="Deng Z."/>
            <person name="Wu W."/>
            <person name="Zeng X."/>
            <person name="Tu M."/>
            <person name="Wang X."/>
            <person name="Huang H."/>
        </authorList>
    </citation>
    <scope>NUCLEOTIDE SEQUENCE</scope>
    <source>
        <strain evidence="2">MT/VB/25A 57/8</strain>
    </source>
</reference>
<feature type="compositionally biased region" description="Basic and acidic residues" evidence="1">
    <location>
        <begin position="25"/>
        <end position="36"/>
    </location>
</feature>
<organism evidence="2 3">
    <name type="scientific">Hevea brasiliensis</name>
    <name type="common">Para rubber tree</name>
    <name type="synonym">Siphonia brasiliensis</name>
    <dbReference type="NCBI Taxonomy" id="3981"/>
    <lineage>
        <taxon>Eukaryota</taxon>
        <taxon>Viridiplantae</taxon>
        <taxon>Streptophyta</taxon>
        <taxon>Embryophyta</taxon>
        <taxon>Tracheophyta</taxon>
        <taxon>Spermatophyta</taxon>
        <taxon>Magnoliopsida</taxon>
        <taxon>eudicotyledons</taxon>
        <taxon>Gunneridae</taxon>
        <taxon>Pentapetalae</taxon>
        <taxon>rosids</taxon>
        <taxon>fabids</taxon>
        <taxon>Malpighiales</taxon>
        <taxon>Euphorbiaceae</taxon>
        <taxon>Crotonoideae</taxon>
        <taxon>Micrandreae</taxon>
        <taxon>Hevea</taxon>
    </lineage>
</organism>
<dbReference type="EMBL" id="JARPOI010000016">
    <property type="protein sequence ID" value="KAJ9147308.1"/>
    <property type="molecule type" value="Genomic_DNA"/>
</dbReference>
<sequence length="122" mass="13983">MGMAANFRPLFRRSDRRIGNPRPPMDSRRRDLRDRTGPAPIEHRLKKAIIGRSRSLGAIGSRIAHRRRDCIFKQIRLPDGQSQNVVNITVNPSIFRRSGRVPGVRIGIGDRCQLFFCIQQPQ</sequence>
<comment type="caution">
    <text evidence="2">The sequence shown here is derived from an EMBL/GenBank/DDBJ whole genome shotgun (WGS) entry which is preliminary data.</text>
</comment>
<evidence type="ECO:0000256" key="1">
    <source>
        <dbReference type="SAM" id="MobiDB-lite"/>
    </source>
</evidence>
<evidence type="ECO:0000313" key="2">
    <source>
        <dbReference type="EMBL" id="KAJ9147308.1"/>
    </source>
</evidence>
<gene>
    <name evidence="2" type="ORF">P3X46_029485</name>
</gene>
<dbReference type="Proteomes" id="UP001174677">
    <property type="component" value="Chromosome 16"/>
</dbReference>